<evidence type="ECO:0000313" key="2">
    <source>
        <dbReference type="EMBL" id="RDZ26363.1"/>
    </source>
</evidence>
<sequence>MHKILLGAAIALLGLGMSSSANAWPPPTYPCNASNQGAQTATPFGSGYIVWECDGQNWQFMLQYVCDSQGNNCIPL</sequence>
<dbReference type="OrthoDB" id="6027284at2"/>
<dbReference type="EMBL" id="QTSU01000003">
    <property type="protein sequence ID" value="RDZ26363.1"/>
    <property type="molecule type" value="Genomic_DNA"/>
</dbReference>
<name>A0A371JXH4_9GAMM</name>
<keyword evidence="3" id="KW-1185">Reference proteome</keyword>
<evidence type="ECO:0000256" key="1">
    <source>
        <dbReference type="SAM" id="SignalP"/>
    </source>
</evidence>
<feature type="chain" id="PRO_5016827386" evidence="1">
    <location>
        <begin position="24"/>
        <end position="76"/>
    </location>
</feature>
<dbReference type="Proteomes" id="UP000264492">
    <property type="component" value="Unassembled WGS sequence"/>
</dbReference>
<proteinExistence type="predicted"/>
<dbReference type="RefSeq" id="WP_115860306.1">
    <property type="nucleotide sequence ID" value="NZ_QTSU01000003.1"/>
</dbReference>
<accession>A0A371JXH4</accession>
<feature type="signal peptide" evidence="1">
    <location>
        <begin position="1"/>
        <end position="23"/>
    </location>
</feature>
<evidence type="ECO:0000313" key="3">
    <source>
        <dbReference type="Proteomes" id="UP000264492"/>
    </source>
</evidence>
<keyword evidence="1" id="KW-0732">Signal</keyword>
<comment type="caution">
    <text evidence="2">The sequence shown here is derived from an EMBL/GenBank/DDBJ whole genome shotgun (WGS) entry which is preliminary data.</text>
</comment>
<reference evidence="2 3" key="1">
    <citation type="submission" date="2018-08" db="EMBL/GenBank/DDBJ databases">
        <title>Lysobacter sp. zong2l5, whole genome shotgun sequence.</title>
        <authorList>
            <person name="Zhang X."/>
            <person name="Feng G."/>
            <person name="Zhu H."/>
        </authorList>
    </citation>
    <scope>NUCLEOTIDE SEQUENCE [LARGE SCALE GENOMIC DNA]</scope>
    <source>
        <strain evidence="3">zong2l5</strain>
    </source>
</reference>
<organism evidence="2 3">
    <name type="scientific">Lysobacter silvisoli</name>
    <dbReference type="NCBI Taxonomy" id="2293254"/>
    <lineage>
        <taxon>Bacteria</taxon>
        <taxon>Pseudomonadati</taxon>
        <taxon>Pseudomonadota</taxon>
        <taxon>Gammaproteobacteria</taxon>
        <taxon>Lysobacterales</taxon>
        <taxon>Lysobacteraceae</taxon>
        <taxon>Lysobacter</taxon>
    </lineage>
</organism>
<dbReference type="AlphaFoldDB" id="A0A371JXH4"/>
<protein>
    <submittedName>
        <fullName evidence="2">Uncharacterized protein</fullName>
    </submittedName>
</protein>
<gene>
    <name evidence="2" type="ORF">DX914_15260</name>
</gene>